<keyword evidence="4" id="KW-0249">Electron transport</keyword>
<keyword evidence="3 7" id="KW-0479">Metal-binding</keyword>
<reference evidence="11" key="2">
    <citation type="submission" date="2021-09" db="EMBL/GenBank/DDBJ databases">
        <authorList>
            <person name="Gilroy R."/>
        </authorList>
    </citation>
    <scope>NUCLEOTIDE SEQUENCE</scope>
    <source>
        <strain evidence="11">CHK171-7178</strain>
    </source>
</reference>
<feature type="binding site" description="axial binding residue" evidence="7">
    <location>
        <position position="90"/>
    </location>
    <ligand>
        <name>heme c</name>
        <dbReference type="ChEBI" id="CHEBI:61717"/>
    </ligand>
    <ligandPart>
        <name>Fe</name>
        <dbReference type="ChEBI" id="CHEBI:18248"/>
    </ligandPart>
</feature>
<dbReference type="InterPro" id="IPR054782">
    <property type="entry name" value="Cytochro_C551"/>
</dbReference>
<evidence type="ECO:0000256" key="5">
    <source>
        <dbReference type="ARBA" id="ARBA00023004"/>
    </source>
</evidence>
<dbReference type="Pfam" id="PF13442">
    <property type="entry name" value="Cytochrome_CBB3"/>
    <property type="match status" value="1"/>
</dbReference>
<organism evidence="11 12">
    <name type="scientific">Sporosarcina psychrophila</name>
    <name type="common">Bacillus psychrophilus</name>
    <dbReference type="NCBI Taxonomy" id="1476"/>
    <lineage>
        <taxon>Bacteria</taxon>
        <taxon>Bacillati</taxon>
        <taxon>Bacillota</taxon>
        <taxon>Bacilli</taxon>
        <taxon>Bacillales</taxon>
        <taxon>Caryophanaceae</taxon>
        <taxon>Sporosarcina</taxon>
    </lineage>
</organism>
<dbReference type="GO" id="GO:0005506">
    <property type="term" value="F:iron ion binding"/>
    <property type="evidence" value="ECO:0007669"/>
    <property type="project" value="InterPro"/>
</dbReference>
<dbReference type="NCBIfam" id="NF045774">
    <property type="entry name" value="cytochro_C551"/>
    <property type="match status" value="1"/>
</dbReference>
<dbReference type="PANTHER" id="PTHR37823:SF4">
    <property type="entry name" value="MENAQUINOL-CYTOCHROME C REDUCTASE CYTOCHROME B_C SUBUNIT"/>
    <property type="match status" value="1"/>
</dbReference>
<feature type="compositionally biased region" description="Low complexity" evidence="8">
    <location>
        <begin position="30"/>
        <end position="39"/>
    </location>
</feature>
<reference evidence="11" key="1">
    <citation type="journal article" date="2021" name="PeerJ">
        <title>Extensive microbial diversity within the chicken gut microbiome revealed by metagenomics and culture.</title>
        <authorList>
            <person name="Gilroy R."/>
            <person name="Ravi A."/>
            <person name="Getino M."/>
            <person name="Pursley I."/>
            <person name="Horton D.L."/>
            <person name="Alikhan N.F."/>
            <person name="Baker D."/>
            <person name="Gharbi K."/>
            <person name="Hall N."/>
            <person name="Watson M."/>
            <person name="Adriaenssens E.M."/>
            <person name="Foster-Nyarko E."/>
            <person name="Jarju S."/>
            <person name="Secka A."/>
            <person name="Antonio M."/>
            <person name="Oren A."/>
            <person name="Chaudhuri R.R."/>
            <person name="La Ragione R."/>
            <person name="Hildebrand F."/>
            <person name="Pallen M.J."/>
        </authorList>
    </citation>
    <scope>NUCLEOTIDE SEQUENCE</scope>
    <source>
        <strain evidence="11">CHK171-7178</strain>
    </source>
</reference>
<dbReference type="GO" id="GO:0020037">
    <property type="term" value="F:heme binding"/>
    <property type="evidence" value="ECO:0007669"/>
    <property type="project" value="InterPro"/>
</dbReference>
<feature type="region of interest" description="Disordered" evidence="8">
    <location>
        <begin position="20"/>
        <end position="41"/>
    </location>
</feature>
<dbReference type="EMBL" id="DYWT01000224">
    <property type="protein sequence ID" value="HJF32909.1"/>
    <property type="molecule type" value="Genomic_DNA"/>
</dbReference>
<evidence type="ECO:0000313" key="11">
    <source>
        <dbReference type="EMBL" id="HJF32909.1"/>
    </source>
</evidence>
<dbReference type="InterPro" id="IPR012218">
    <property type="entry name" value="Cyt_c_BACSU-c550-type"/>
</dbReference>
<dbReference type="InterPro" id="IPR036909">
    <property type="entry name" value="Cyt_c-like_dom_sf"/>
</dbReference>
<dbReference type="AlphaFoldDB" id="A0A921KF90"/>
<keyword evidence="9" id="KW-0732">Signal</keyword>
<evidence type="ECO:0000256" key="6">
    <source>
        <dbReference type="PIRSR" id="PIRSR000025-1"/>
    </source>
</evidence>
<evidence type="ECO:0000256" key="8">
    <source>
        <dbReference type="SAM" id="MobiDB-lite"/>
    </source>
</evidence>
<evidence type="ECO:0000313" key="12">
    <source>
        <dbReference type="Proteomes" id="UP000698173"/>
    </source>
</evidence>
<dbReference type="GO" id="GO:0016020">
    <property type="term" value="C:membrane"/>
    <property type="evidence" value="ECO:0007669"/>
    <property type="project" value="InterPro"/>
</dbReference>
<dbReference type="PROSITE" id="PS51257">
    <property type="entry name" value="PROKAR_LIPOPROTEIN"/>
    <property type="match status" value="1"/>
</dbReference>
<comment type="caution">
    <text evidence="11">The sequence shown here is derived from an EMBL/GenBank/DDBJ whole genome shotgun (WGS) entry which is preliminary data.</text>
</comment>
<dbReference type="InterPro" id="IPR051811">
    <property type="entry name" value="Cytochrome_c550/c551-like"/>
</dbReference>
<evidence type="ECO:0000256" key="4">
    <source>
        <dbReference type="ARBA" id="ARBA00022982"/>
    </source>
</evidence>
<evidence type="ECO:0000259" key="10">
    <source>
        <dbReference type="PROSITE" id="PS51007"/>
    </source>
</evidence>
<sequence>MKNKLLAVMLGAVLVLGACGGDKAKDKDTTTGTTGNDTASVDPEKVVQTSCVSCHGGNLEGGVGPALEKVGDHMSETEIHDVIINGRGSMPPGLIKGAEADAVAKWLSEKK</sequence>
<feature type="domain" description="Cytochrome c" evidence="10">
    <location>
        <begin position="38"/>
        <end position="111"/>
    </location>
</feature>
<evidence type="ECO:0000256" key="9">
    <source>
        <dbReference type="SAM" id="SignalP"/>
    </source>
</evidence>
<feature type="chain" id="PRO_5039171842" evidence="9">
    <location>
        <begin position="21"/>
        <end position="111"/>
    </location>
</feature>
<dbReference type="PROSITE" id="PS51007">
    <property type="entry name" value="CYTC"/>
    <property type="match status" value="1"/>
</dbReference>
<evidence type="ECO:0000256" key="7">
    <source>
        <dbReference type="PIRSR" id="PIRSR000025-2"/>
    </source>
</evidence>
<dbReference type="SUPFAM" id="SSF46626">
    <property type="entry name" value="Cytochrome c"/>
    <property type="match status" value="1"/>
</dbReference>
<dbReference type="Gene3D" id="1.10.760.10">
    <property type="entry name" value="Cytochrome c-like domain"/>
    <property type="match status" value="1"/>
</dbReference>
<feature type="binding site" description="covalent" evidence="6">
    <location>
        <position position="51"/>
    </location>
    <ligand>
        <name>heme c</name>
        <dbReference type="ChEBI" id="CHEBI:61717"/>
    </ligand>
</feature>
<dbReference type="PANTHER" id="PTHR37823">
    <property type="entry name" value="CYTOCHROME C-553-LIKE"/>
    <property type="match status" value="1"/>
</dbReference>
<comment type="PTM">
    <text evidence="6">Binds 1 heme c group covalently per subunit.</text>
</comment>
<feature type="binding site" description="covalent" evidence="6">
    <location>
        <position position="54"/>
    </location>
    <ligand>
        <name>heme c</name>
        <dbReference type="ChEBI" id="CHEBI:61717"/>
    </ligand>
</feature>
<name>A0A921KF90_SPOPS</name>
<keyword evidence="5 7" id="KW-0408">Iron</keyword>
<keyword evidence="1" id="KW-0813">Transport</keyword>
<dbReference type="PIRSF" id="PIRSF000025">
    <property type="entry name" value="Cytc_Bsub_c550"/>
    <property type="match status" value="1"/>
</dbReference>
<dbReference type="InterPro" id="IPR009056">
    <property type="entry name" value="Cyt_c-like_dom"/>
</dbReference>
<gene>
    <name evidence="11" type="ORF">K8V56_14190</name>
</gene>
<evidence type="ECO:0000256" key="1">
    <source>
        <dbReference type="ARBA" id="ARBA00022448"/>
    </source>
</evidence>
<dbReference type="GO" id="GO:0009055">
    <property type="term" value="F:electron transfer activity"/>
    <property type="evidence" value="ECO:0007669"/>
    <property type="project" value="InterPro"/>
</dbReference>
<dbReference type="Proteomes" id="UP000698173">
    <property type="component" value="Unassembled WGS sequence"/>
</dbReference>
<accession>A0A921KF90</accession>
<feature type="binding site" description="axial binding residue" evidence="7">
    <location>
        <position position="55"/>
    </location>
    <ligand>
        <name>heme c</name>
        <dbReference type="ChEBI" id="CHEBI:61717"/>
    </ligand>
    <ligandPart>
        <name>Fe</name>
        <dbReference type="ChEBI" id="CHEBI:18248"/>
    </ligandPart>
</feature>
<evidence type="ECO:0000256" key="2">
    <source>
        <dbReference type="ARBA" id="ARBA00022617"/>
    </source>
</evidence>
<keyword evidence="2 6" id="KW-0349">Heme</keyword>
<feature type="signal peptide" evidence="9">
    <location>
        <begin position="1"/>
        <end position="20"/>
    </location>
</feature>
<protein>
    <submittedName>
        <fullName evidence="11">Cytochrome c</fullName>
    </submittedName>
</protein>
<evidence type="ECO:0000256" key="3">
    <source>
        <dbReference type="ARBA" id="ARBA00022723"/>
    </source>
</evidence>
<proteinExistence type="predicted"/>